<dbReference type="EMBL" id="CM042044">
    <property type="protein sequence ID" value="KAI3686400.1"/>
    <property type="molecule type" value="Genomic_DNA"/>
</dbReference>
<name>A0ACB8YMV0_9ASTR</name>
<keyword evidence="2" id="KW-1185">Reference proteome</keyword>
<gene>
    <name evidence="1" type="ORF">L1987_80076</name>
</gene>
<organism evidence="1 2">
    <name type="scientific">Smallanthus sonchifolius</name>
    <dbReference type="NCBI Taxonomy" id="185202"/>
    <lineage>
        <taxon>Eukaryota</taxon>
        <taxon>Viridiplantae</taxon>
        <taxon>Streptophyta</taxon>
        <taxon>Embryophyta</taxon>
        <taxon>Tracheophyta</taxon>
        <taxon>Spermatophyta</taxon>
        <taxon>Magnoliopsida</taxon>
        <taxon>eudicotyledons</taxon>
        <taxon>Gunneridae</taxon>
        <taxon>Pentapetalae</taxon>
        <taxon>asterids</taxon>
        <taxon>campanulids</taxon>
        <taxon>Asterales</taxon>
        <taxon>Asteraceae</taxon>
        <taxon>Asteroideae</taxon>
        <taxon>Heliantheae alliance</taxon>
        <taxon>Millerieae</taxon>
        <taxon>Smallanthus</taxon>
    </lineage>
</organism>
<sequence>MSVSTTNSNDACFLSEGGVEIEATHLERVLPWFLLDFYGTLYVPVKAPGRSQGILTAHRFGAFDNYVM</sequence>
<dbReference type="Proteomes" id="UP001056120">
    <property type="component" value="Linkage Group LG27"/>
</dbReference>
<comment type="caution">
    <text evidence="1">The sequence shown here is derived from an EMBL/GenBank/DDBJ whole genome shotgun (WGS) entry which is preliminary data.</text>
</comment>
<evidence type="ECO:0000313" key="2">
    <source>
        <dbReference type="Proteomes" id="UP001056120"/>
    </source>
</evidence>
<reference evidence="1 2" key="2">
    <citation type="journal article" date="2022" name="Mol. Ecol. Resour.">
        <title>The genomes of chicory, endive, great burdock and yacon provide insights into Asteraceae paleo-polyploidization history and plant inulin production.</title>
        <authorList>
            <person name="Fan W."/>
            <person name="Wang S."/>
            <person name="Wang H."/>
            <person name="Wang A."/>
            <person name="Jiang F."/>
            <person name="Liu H."/>
            <person name="Zhao H."/>
            <person name="Xu D."/>
            <person name="Zhang Y."/>
        </authorList>
    </citation>
    <scope>NUCLEOTIDE SEQUENCE [LARGE SCALE GENOMIC DNA]</scope>
    <source>
        <strain evidence="2">cv. Yunnan</strain>
        <tissue evidence="1">Leaves</tissue>
    </source>
</reference>
<evidence type="ECO:0000313" key="1">
    <source>
        <dbReference type="EMBL" id="KAI3686400.1"/>
    </source>
</evidence>
<accession>A0ACB8YMV0</accession>
<proteinExistence type="predicted"/>
<protein>
    <submittedName>
        <fullName evidence="1">Uncharacterized protein</fullName>
    </submittedName>
</protein>
<reference evidence="2" key="1">
    <citation type="journal article" date="2022" name="Mol. Ecol. Resour.">
        <title>The genomes of chicory, endive, great burdock and yacon provide insights into Asteraceae palaeo-polyploidization history and plant inulin production.</title>
        <authorList>
            <person name="Fan W."/>
            <person name="Wang S."/>
            <person name="Wang H."/>
            <person name="Wang A."/>
            <person name="Jiang F."/>
            <person name="Liu H."/>
            <person name="Zhao H."/>
            <person name="Xu D."/>
            <person name="Zhang Y."/>
        </authorList>
    </citation>
    <scope>NUCLEOTIDE SEQUENCE [LARGE SCALE GENOMIC DNA]</scope>
    <source>
        <strain evidence="2">cv. Yunnan</strain>
    </source>
</reference>